<dbReference type="SUPFAM" id="SSF81324">
    <property type="entry name" value="Voltage-gated potassium channels"/>
    <property type="match status" value="1"/>
</dbReference>
<keyword evidence="3 5" id="KW-1133">Transmembrane helix</keyword>
<keyword evidence="7" id="KW-1185">Reference proteome</keyword>
<keyword evidence="4 5" id="KW-0472">Membrane</keyword>
<evidence type="ECO:0000313" key="7">
    <source>
        <dbReference type="Proteomes" id="UP000814385"/>
    </source>
</evidence>
<evidence type="ECO:0000256" key="3">
    <source>
        <dbReference type="ARBA" id="ARBA00022989"/>
    </source>
</evidence>
<organism evidence="6 7">
    <name type="scientific">Billgrantia campisalis</name>
    <dbReference type="NCBI Taxonomy" id="74661"/>
    <lineage>
        <taxon>Bacteria</taxon>
        <taxon>Pseudomonadati</taxon>
        <taxon>Pseudomonadota</taxon>
        <taxon>Gammaproteobacteria</taxon>
        <taxon>Oceanospirillales</taxon>
        <taxon>Halomonadaceae</taxon>
        <taxon>Billgrantia</taxon>
    </lineage>
</organism>
<evidence type="ECO:0000313" key="6">
    <source>
        <dbReference type="EMBL" id="MCG6658456.1"/>
    </source>
</evidence>
<protein>
    <submittedName>
        <fullName evidence="6">Ion transporter</fullName>
    </submittedName>
</protein>
<dbReference type="InterPro" id="IPR027359">
    <property type="entry name" value="Volt_channel_dom_sf"/>
</dbReference>
<dbReference type="Gene3D" id="1.20.120.350">
    <property type="entry name" value="Voltage-gated potassium channels. Chain C"/>
    <property type="match status" value="1"/>
</dbReference>
<evidence type="ECO:0000256" key="4">
    <source>
        <dbReference type="ARBA" id="ARBA00023136"/>
    </source>
</evidence>
<feature type="transmembrane region" description="Helical" evidence="5">
    <location>
        <begin position="105"/>
        <end position="123"/>
    </location>
</feature>
<comment type="subcellular location">
    <subcellularLocation>
        <location evidence="1">Membrane</location>
        <topology evidence="1">Multi-pass membrane protein</topology>
    </subcellularLocation>
</comment>
<dbReference type="RefSeq" id="WP_238977606.1">
    <property type="nucleotide sequence ID" value="NZ_JABFUC010000009.1"/>
</dbReference>
<gene>
    <name evidence="6" type="ORF">HOP52_11900</name>
</gene>
<keyword evidence="2 5" id="KW-0812">Transmembrane</keyword>
<dbReference type="EMBL" id="JABFUC010000009">
    <property type="protein sequence ID" value="MCG6658456.1"/>
    <property type="molecule type" value="Genomic_DNA"/>
</dbReference>
<feature type="transmembrane region" description="Helical" evidence="5">
    <location>
        <begin position="69"/>
        <end position="93"/>
    </location>
</feature>
<reference evidence="6 7" key="1">
    <citation type="submission" date="2020-05" db="EMBL/GenBank/DDBJ databases">
        <title>Comparative genomic analysis of denitrifying bacteria from Halomonas genus.</title>
        <authorList>
            <person name="Wang L."/>
            <person name="Shao Z."/>
        </authorList>
    </citation>
    <scope>NUCLEOTIDE SEQUENCE [LARGE SCALE GENOMIC DNA]</scope>
    <source>
        <strain evidence="6 7">A4</strain>
    </source>
</reference>
<comment type="caution">
    <text evidence="6">The sequence shown here is derived from an EMBL/GenBank/DDBJ whole genome shotgun (WGS) entry which is preliminary data.</text>
</comment>
<sequence>MPATRERSLSPALERIHLVWDLLIILLVIANLTLLLFDSLFLLSPLNAAFEAAAPGLHSAYDRHIHARFIAIDLAFVAVFVLDVLLGWAVAIAERRYHRWFFYPFVHWYDVLGCIPVGGFRLLRILRVVSLLHRLQRLGLIDVRRWYLYGVVAKYYDILLEELTDRIAIRMLDNVQAQIHSSDSLSTRVVDQVVRPRQRALIQEISQRLEAMAGNAYAHNRDDTLRYVRGLVGRTLAESPEIRRLQRLPMGSQLARGLEASFSDLACRLVNEALEGLQSPEFSALVEHLAESGFDAWLRTDPHTEQVTEQVLVDMLELLKEQIAVKRWHRKYE</sequence>
<dbReference type="Proteomes" id="UP000814385">
    <property type="component" value="Unassembled WGS sequence"/>
</dbReference>
<evidence type="ECO:0000256" key="5">
    <source>
        <dbReference type="SAM" id="Phobius"/>
    </source>
</evidence>
<evidence type="ECO:0000256" key="2">
    <source>
        <dbReference type="ARBA" id="ARBA00022692"/>
    </source>
</evidence>
<proteinExistence type="predicted"/>
<feature type="transmembrane region" description="Helical" evidence="5">
    <location>
        <begin position="18"/>
        <end position="37"/>
    </location>
</feature>
<name>A0ABS9P9K8_9GAMM</name>
<accession>A0ABS9P9K8</accession>
<evidence type="ECO:0000256" key="1">
    <source>
        <dbReference type="ARBA" id="ARBA00004141"/>
    </source>
</evidence>